<dbReference type="AlphaFoldDB" id="A0A955RLB2"/>
<evidence type="ECO:0000313" key="2">
    <source>
        <dbReference type="Proteomes" id="UP000754563"/>
    </source>
</evidence>
<accession>A0A955RLB2</accession>
<name>A0A955RLB2_9BACT</name>
<evidence type="ECO:0008006" key="3">
    <source>
        <dbReference type="Google" id="ProtNLM"/>
    </source>
</evidence>
<evidence type="ECO:0000313" key="1">
    <source>
        <dbReference type="EMBL" id="MCA9386187.1"/>
    </source>
</evidence>
<dbReference type="InterPro" id="IPR015424">
    <property type="entry name" value="PyrdxlP-dep_Trfase"/>
</dbReference>
<gene>
    <name evidence="1" type="ORF">KC717_06075</name>
</gene>
<dbReference type="SUPFAM" id="SSF53383">
    <property type="entry name" value="PLP-dependent transferases"/>
    <property type="match status" value="1"/>
</dbReference>
<dbReference type="Proteomes" id="UP000754563">
    <property type="component" value="Unassembled WGS sequence"/>
</dbReference>
<proteinExistence type="predicted"/>
<sequence>MIVESPYPISLSSGYPQLPKELYFIPDTEGLGDTKEDPRSSLLATLLMGTPFASDTKPIQDQRLVSSASIATYLAIKSTTQPGHKFIQLFPALDVYGDPESYRTKELPENLREPINIDIDLESGKPRLRLDTIRSTLARDDVDSLFLMHPNNPYGEFFEKEELYALLTIIAETGKTLIVDEILGVHNYPENIQSSVLKIIKDMGNKALNTLFLKETGKLLPKNHYGGKVAGLYSIGSVGIESLDFDDKLPDKEILMRLVKTLQHPEFDSMISKINEYVEENKRILRSAFKGWEVIGSTYGPFLLLLSPYDIDEDAKEYLINTLELTTKSFKGFFPNERVYGVAPEMVRIAANRDRSIINELAKRVTNLTNTAQMNP</sequence>
<reference evidence="1" key="1">
    <citation type="submission" date="2020-04" db="EMBL/GenBank/DDBJ databases">
        <authorList>
            <person name="Zhang T."/>
        </authorList>
    </citation>
    <scope>NUCLEOTIDE SEQUENCE</scope>
    <source>
        <strain evidence="1">HKST-UBA11</strain>
    </source>
</reference>
<comment type="caution">
    <text evidence="1">The sequence shown here is derived from an EMBL/GenBank/DDBJ whole genome shotgun (WGS) entry which is preliminary data.</text>
</comment>
<protein>
    <recommendedName>
        <fullName evidence="3">Aminotransferase class I/II-fold pyridoxal phosphate-dependent enzyme</fullName>
    </recommendedName>
</protein>
<dbReference type="EMBL" id="JAGQLH010000092">
    <property type="protein sequence ID" value="MCA9386187.1"/>
    <property type="molecule type" value="Genomic_DNA"/>
</dbReference>
<reference evidence="1" key="2">
    <citation type="journal article" date="2021" name="Microbiome">
        <title>Successional dynamics and alternative stable states in a saline activated sludge microbial community over 9 years.</title>
        <authorList>
            <person name="Wang Y."/>
            <person name="Ye J."/>
            <person name="Ju F."/>
            <person name="Liu L."/>
            <person name="Boyd J.A."/>
            <person name="Deng Y."/>
            <person name="Parks D.H."/>
            <person name="Jiang X."/>
            <person name="Yin X."/>
            <person name="Woodcroft B.J."/>
            <person name="Tyson G.W."/>
            <person name="Hugenholtz P."/>
            <person name="Polz M.F."/>
            <person name="Zhang T."/>
        </authorList>
    </citation>
    <scope>NUCLEOTIDE SEQUENCE</scope>
    <source>
        <strain evidence="1">HKST-UBA11</strain>
    </source>
</reference>
<dbReference type="InterPro" id="IPR015421">
    <property type="entry name" value="PyrdxlP-dep_Trfase_major"/>
</dbReference>
<organism evidence="1 2">
    <name type="scientific">Candidatus Dojkabacteria bacterium</name>
    <dbReference type="NCBI Taxonomy" id="2099670"/>
    <lineage>
        <taxon>Bacteria</taxon>
        <taxon>Candidatus Dojkabacteria</taxon>
    </lineage>
</organism>
<dbReference type="Gene3D" id="3.40.640.10">
    <property type="entry name" value="Type I PLP-dependent aspartate aminotransferase-like (Major domain)"/>
    <property type="match status" value="1"/>
</dbReference>